<evidence type="ECO:0000256" key="1">
    <source>
        <dbReference type="ARBA" id="ARBA00022729"/>
    </source>
</evidence>
<evidence type="ECO:0000313" key="7">
    <source>
        <dbReference type="Proteomes" id="UP001314229"/>
    </source>
</evidence>
<dbReference type="InterPro" id="IPR013783">
    <property type="entry name" value="Ig-like_fold"/>
</dbReference>
<gene>
    <name evidence="4" type="primary">IL12B</name>
    <name evidence="6" type="ORF">FSCOSCO3_A027130</name>
</gene>
<dbReference type="PROSITE" id="PS50835">
    <property type="entry name" value="IG_LIKE"/>
    <property type="match status" value="1"/>
</dbReference>
<dbReference type="Proteomes" id="UP001314229">
    <property type="component" value="Unassembled WGS sequence"/>
</dbReference>
<dbReference type="EMBL" id="CAWUFR010000109">
    <property type="protein sequence ID" value="CAK6967769.1"/>
    <property type="molecule type" value="Genomic_DNA"/>
</dbReference>
<sequence>MSVTHIKVTQDRQYFILDINDKMNFFVVGIICTFLQFSCQKSPSHQTLLPNILVVEVDGSLGQQPLNCLVSAEELMRRDDKGQDIFWKKNGVEDTQRGNSYTITLEDSLGGGNYTCHNKDGSLLNYTVVLIQEDQTKMRKILVKTEEAEDYLKCSAQNYNGEFGCSWTWHRSRIGKVTFIRARRLEDGDTQCSVDTSGQHWTCSSSHRNFSCSVDRTGNQISCLDEQHCPYAEESQQIHITVYVKTELFLVENYSKHFHLSAIVKPDKVEISKINATMIKWTYPSSWSSPYSYFPLTFQITQLRRGCKRCGNPCTDSKAIKTLTVHSTDICSFEVKRKAKTVCVRAKDALCDSQWSEWSHFRLKRNKDNKKNKHKRQHYRNRE</sequence>
<keyword evidence="1" id="KW-0732">Signal</keyword>
<keyword evidence="2" id="KW-1015">Disulfide bond</keyword>
<comment type="caution">
    <text evidence="6">The sequence shown here is derived from an EMBL/GenBank/DDBJ whole genome shotgun (WGS) entry which is preliminary data.</text>
</comment>
<reference evidence="6 7" key="1">
    <citation type="submission" date="2024-01" db="EMBL/GenBank/DDBJ databases">
        <authorList>
            <person name="Alioto T."/>
            <person name="Alioto T."/>
            <person name="Gomez Garrido J."/>
        </authorList>
    </citation>
    <scope>NUCLEOTIDE SEQUENCE [LARGE SCALE GENOMIC DNA]</scope>
</reference>
<comment type="similarity">
    <text evidence="4">Belongs to the IL-12B family.</text>
</comment>
<dbReference type="GO" id="GO:0005615">
    <property type="term" value="C:extracellular space"/>
    <property type="evidence" value="ECO:0007669"/>
    <property type="project" value="UniProtKB-KW"/>
</dbReference>
<dbReference type="InterPro" id="IPR007110">
    <property type="entry name" value="Ig-like_dom"/>
</dbReference>
<name>A0AAV1P9W8_SCOSC</name>
<feature type="domain" description="Ig-like" evidence="5">
    <location>
        <begin position="50"/>
        <end position="116"/>
    </location>
</feature>
<keyword evidence="4" id="KW-0202">Cytokine</keyword>
<dbReference type="InterPro" id="IPR036116">
    <property type="entry name" value="FN3_sf"/>
</dbReference>
<protein>
    <recommendedName>
        <fullName evidence="4">Interleukin-12 subunit beta</fullName>
        <shortName evidence="4">IL-12B</shortName>
    </recommendedName>
    <alternativeName>
        <fullName evidence="4">Cytotoxic lymphocyte maturation factor 40 kDa subunit</fullName>
    </alternativeName>
    <alternativeName>
        <fullName evidence="4">IL-12 subunit p40</fullName>
    </alternativeName>
</protein>
<keyword evidence="7" id="KW-1185">Reference proteome</keyword>
<keyword evidence="3 4" id="KW-0325">Glycoprotein</keyword>
<organism evidence="6 7">
    <name type="scientific">Scomber scombrus</name>
    <name type="common">Atlantic mackerel</name>
    <name type="synonym">Scomber vernalis</name>
    <dbReference type="NCBI Taxonomy" id="13677"/>
    <lineage>
        <taxon>Eukaryota</taxon>
        <taxon>Metazoa</taxon>
        <taxon>Chordata</taxon>
        <taxon>Craniata</taxon>
        <taxon>Vertebrata</taxon>
        <taxon>Euteleostomi</taxon>
        <taxon>Actinopterygii</taxon>
        <taxon>Neopterygii</taxon>
        <taxon>Teleostei</taxon>
        <taxon>Neoteleostei</taxon>
        <taxon>Acanthomorphata</taxon>
        <taxon>Pelagiaria</taxon>
        <taxon>Scombriformes</taxon>
        <taxon>Scombridae</taxon>
        <taxon>Scomber</taxon>
    </lineage>
</organism>
<evidence type="ECO:0000259" key="5">
    <source>
        <dbReference type="PROSITE" id="PS50835"/>
    </source>
</evidence>
<dbReference type="SUPFAM" id="SSF49265">
    <property type="entry name" value="Fibronectin type III"/>
    <property type="match status" value="2"/>
</dbReference>
<dbReference type="PANTHER" id="PTHR48485:SF4">
    <property type="entry name" value="INTERLEUKIN-12 SUBUNIT BETA"/>
    <property type="match status" value="1"/>
</dbReference>
<dbReference type="InterPro" id="IPR015528">
    <property type="entry name" value="IL-12_beta"/>
</dbReference>
<dbReference type="PANTHER" id="PTHR48485">
    <property type="entry name" value="INTERLEUKIN-12 SUBUNIT BETA-RELATED"/>
    <property type="match status" value="1"/>
</dbReference>
<proteinExistence type="inferred from homology"/>
<dbReference type="GO" id="GO:0004896">
    <property type="term" value="F:cytokine receptor activity"/>
    <property type="evidence" value="ECO:0007669"/>
    <property type="project" value="UniProtKB-UniRule"/>
</dbReference>
<keyword evidence="4" id="KW-0393">Immunoglobulin domain</keyword>
<dbReference type="InterPro" id="IPR019482">
    <property type="entry name" value="IL-12_beta_cen-dom"/>
</dbReference>
<dbReference type="InterPro" id="IPR050676">
    <property type="entry name" value="IL-12"/>
</dbReference>
<dbReference type="PRINTS" id="PR01928">
    <property type="entry name" value="INTRLEUKN12B"/>
</dbReference>
<dbReference type="AlphaFoldDB" id="A0AAV1P9W8"/>
<comment type="subunit">
    <text evidence="4">Heterodimer with IL12A; disulfide-linked. The heterodimer is known as interleukin IL-12.</text>
</comment>
<dbReference type="GO" id="GO:0005125">
    <property type="term" value="F:cytokine activity"/>
    <property type="evidence" value="ECO:0007669"/>
    <property type="project" value="UniProtKB-KW"/>
</dbReference>
<dbReference type="Pfam" id="PF10420">
    <property type="entry name" value="IL12p40_C"/>
    <property type="match status" value="1"/>
</dbReference>
<evidence type="ECO:0000313" key="6">
    <source>
        <dbReference type="EMBL" id="CAK6967769.1"/>
    </source>
</evidence>
<accession>A0AAV1P9W8</accession>
<evidence type="ECO:0000256" key="2">
    <source>
        <dbReference type="ARBA" id="ARBA00023157"/>
    </source>
</evidence>
<comment type="subcellular location">
    <subcellularLocation>
        <location evidence="4">Secreted</location>
    </subcellularLocation>
</comment>
<keyword evidence="4" id="KW-0964">Secreted</keyword>
<evidence type="ECO:0000256" key="3">
    <source>
        <dbReference type="ARBA" id="ARBA00023180"/>
    </source>
</evidence>
<evidence type="ECO:0000256" key="4">
    <source>
        <dbReference type="RuleBase" id="RU281113"/>
    </source>
</evidence>
<dbReference type="Gene3D" id="2.60.40.10">
    <property type="entry name" value="Immunoglobulins"/>
    <property type="match status" value="2"/>
</dbReference>